<feature type="transmembrane region" description="Helical" evidence="1">
    <location>
        <begin position="325"/>
        <end position="345"/>
    </location>
</feature>
<name>L1JFH3_GUITC</name>
<feature type="chain" id="PRO_5008771248" evidence="2">
    <location>
        <begin position="28"/>
        <end position="382"/>
    </location>
</feature>
<reference evidence="5" key="2">
    <citation type="submission" date="2012-11" db="EMBL/GenBank/DDBJ databases">
        <authorList>
            <person name="Kuo A."/>
            <person name="Curtis B.A."/>
            <person name="Tanifuji G."/>
            <person name="Burki F."/>
            <person name="Gruber A."/>
            <person name="Irimia M."/>
            <person name="Maruyama S."/>
            <person name="Arias M.C."/>
            <person name="Ball S.G."/>
            <person name="Gile G.H."/>
            <person name="Hirakawa Y."/>
            <person name="Hopkins J.F."/>
            <person name="Rensing S.A."/>
            <person name="Schmutz J."/>
            <person name="Symeonidi A."/>
            <person name="Elias M."/>
            <person name="Eveleigh R.J."/>
            <person name="Herman E.K."/>
            <person name="Klute M.J."/>
            <person name="Nakayama T."/>
            <person name="Obornik M."/>
            <person name="Reyes-Prieto A."/>
            <person name="Armbrust E.V."/>
            <person name="Aves S.J."/>
            <person name="Beiko R.G."/>
            <person name="Coutinho P."/>
            <person name="Dacks J.B."/>
            <person name="Durnford D.G."/>
            <person name="Fast N.M."/>
            <person name="Green B.R."/>
            <person name="Grisdale C."/>
            <person name="Hempe F."/>
            <person name="Henrissat B."/>
            <person name="Hoppner M.P."/>
            <person name="Ishida K.-I."/>
            <person name="Kim E."/>
            <person name="Koreny L."/>
            <person name="Kroth P.G."/>
            <person name="Liu Y."/>
            <person name="Malik S.-B."/>
            <person name="Maier U.G."/>
            <person name="McRose D."/>
            <person name="Mock T."/>
            <person name="Neilson J.A."/>
            <person name="Onodera N.T."/>
            <person name="Poole A.M."/>
            <person name="Pritham E.J."/>
            <person name="Richards T.A."/>
            <person name="Rocap G."/>
            <person name="Roy S.W."/>
            <person name="Sarai C."/>
            <person name="Schaack S."/>
            <person name="Shirato S."/>
            <person name="Slamovits C.H."/>
            <person name="Spencer D.F."/>
            <person name="Suzuki S."/>
            <person name="Worden A.Z."/>
            <person name="Zauner S."/>
            <person name="Barry K."/>
            <person name="Bell C."/>
            <person name="Bharti A.K."/>
            <person name="Crow J.A."/>
            <person name="Grimwood J."/>
            <person name="Kramer R."/>
            <person name="Lindquist E."/>
            <person name="Lucas S."/>
            <person name="Salamov A."/>
            <person name="McFadden G.I."/>
            <person name="Lane C.E."/>
            <person name="Keeling P.J."/>
            <person name="Gray M.W."/>
            <person name="Grigoriev I.V."/>
            <person name="Archibald J.M."/>
        </authorList>
    </citation>
    <scope>NUCLEOTIDE SEQUENCE</scope>
    <source>
        <strain evidence="5">CCMP2712</strain>
    </source>
</reference>
<organism evidence="3">
    <name type="scientific">Guillardia theta (strain CCMP2712)</name>
    <name type="common">Cryptophyte</name>
    <dbReference type="NCBI Taxonomy" id="905079"/>
    <lineage>
        <taxon>Eukaryota</taxon>
        <taxon>Cryptophyceae</taxon>
        <taxon>Pyrenomonadales</taxon>
        <taxon>Geminigeraceae</taxon>
        <taxon>Guillardia</taxon>
    </lineage>
</organism>
<dbReference type="PaxDb" id="55529-EKX47072"/>
<keyword evidence="1" id="KW-0812">Transmembrane</keyword>
<feature type="signal peptide" evidence="2">
    <location>
        <begin position="1"/>
        <end position="27"/>
    </location>
</feature>
<dbReference type="AlphaFoldDB" id="L1JFH3"/>
<dbReference type="Proteomes" id="UP000011087">
    <property type="component" value="Unassembled WGS sequence"/>
</dbReference>
<evidence type="ECO:0000313" key="4">
    <source>
        <dbReference type="EnsemblProtists" id="EKX47072"/>
    </source>
</evidence>
<protein>
    <submittedName>
        <fullName evidence="3 4">Uncharacterized protein</fullName>
    </submittedName>
</protein>
<keyword evidence="1" id="KW-1133">Transmembrane helix</keyword>
<dbReference type="GeneID" id="17303848"/>
<evidence type="ECO:0000313" key="3">
    <source>
        <dbReference type="EMBL" id="EKX47072.1"/>
    </source>
</evidence>
<evidence type="ECO:0000256" key="1">
    <source>
        <dbReference type="SAM" id="Phobius"/>
    </source>
</evidence>
<sequence>MNSKLLSTSPSLLLLLLLAAPAAPASASAPSYSQCHVQADCSDKSYPICLPLWSDTGLTQSADTKEPYTFVGVCVQCTTDFDCDLDQYCAQDLSLSQISGAFENLGKYIAADQAKVKQYYGVYKDLKIRSICKKRELPDGHDDLCNTIDEIRQGLVSNVYENKIYNNSYYVYSGYYYRLIHERNKNRFCGKFIPNAFQTSQEISCINDGTGTCSKEKTAIPQFYQAASICLPESVSKDLTIQQKCMESGTLSGGGFSFYTSVIDWQGHCVNNKCYDCLHGDTYSGSGKPRVCVNGKWKLRYDSDMLGYEQGYDMLKENIHLQTQIAITVFAALCWAVAVWCAVLLMTKPAMPAQQASAASHTERAGANIAQVVQCQGHVSDD</sequence>
<proteinExistence type="predicted"/>
<dbReference type="HOGENOM" id="CLU_805233_0_0_1"/>
<dbReference type="EnsemblProtists" id="EKX47072">
    <property type="protein sequence ID" value="EKX47072"/>
    <property type="gene ID" value="GUITHDRAFT_106987"/>
</dbReference>
<dbReference type="EMBL" id="JH992991">
    <property type="protein sequence ID" value="EKX47072.1"/>
    <property type="molecule type" value="Genomic_DNA"/>
</dbReference>
<keyword evidence="5" id="KW-1185">Reference proteome</keyword>
<reference evidence="3 5" key="1">
    <citation type="journal article" date="2012" name="Nature">
        <title>Algal genomes reveal evolutionary mosaicism and the fate of nucleomorphs.</title>
        <authorList>
            <consortium name="DOE Joint Genome Institute"/>
            <person name="Curtis B.A."/>
            <person name="Tanifuji G."/>
            <person name="Burki F."/>
            <person name="Gruber A."/>
            <person name="Irimia M."/>
            <person name="Maruyama S."/>
            <person name="Arias M.C."/>
            <person name="Ball S.G."/>
            <person name="Gile G.H."/>
            <person name="Hirakawa Y."/>
            <person name="Hopkins J.F."/>
            <person name="Kuo A."/>
            <person name="Rensing S.A."/>
            <person name="Schmutz J."/>
            <person name="Symeonidi A."/>
            <person name="Elias M."/>
            <person name="Eveleigh R.J."/>
            <person name="Herman E.K."/>
            <person name="Klute M.J."/>
            <person name="Nakayama T."/>
            <person name="Obornik M."/>
            <person name="Reyes-Prieto A."/>
            <person name="Armbrust E.V."/>
            <person name="Aves S.J."/>
            <person name="Beiko R.G."/>
            <person name="Coutinho P."/>
            <person name="Dacks J.B."/>
            <person name="Durnford D.G."/>
            <person name="Fast N.M."/>
            <person name="Green B.R."/>
            <person name="Grisdale C.J."/>
            <person name="Hempel F."/>
            <person name="Henrissat B."/>
            <person name="Hoppner M.P."/>
            <person name="Ishida K."/>
            <person name="Kim E."/>
            <person name="Koreny L."/>
            <person name="Kroth P.G."/>
            <person name="Liu Y."/>
            <person name="Malik S.B."/>
            <person name="Maier U.G."/>
            <person name="McRose D."/>
            <person name="Mock T."/>
            <person name="Neilson J.A."/>
            <person name="Onodera N.T."/>
            <person name="Poole A.M."/>
            <person name="Pritham E.J."/>
            <person name="Richards T.A."/>
            <person name="Rocap G."/>
            <person name="Roy S.W."/>
            <person name="Sarai C."/>
            <person name="Schaack S."/>
            <person name="Shirato S."/>
            <person name="Slamovits C.H."/>
            <person name="Spencer D.F."/>
            <person name="Suzuki S."/>
            <person name="Worden A.Z."/>
            <person name="Zauner S."/>
            <person name="Barry K."/>
            <person name="Bell C."/>
            <person name="Bharti A.K."/>
            <person name="Crow J.A."/>
            <person name="Grimwood J."/>
            <person name="Kramer R."/>
            <person name="Lindquist E."/>
            <person name="Lucas S."/>
            <person name="Salamov A."/>
            <person name="McFadden G.I."/>
            <person name="Lane C.E."/>
            <person name="Keeling P.J."/>
            <person name="Gray M.W."/>
            <person name="Grigoriev I.V."/>
            <person name="Archibald J.M."/>
        </authorList>
    </citation>
    <scope>NUCLEOTIDE SEQUENCE</scope>
    <source>
        <strain evidence="3 5">CCMP2712</strain>
    </source>
</reference>
<evidence type="ECO:0000256" key="2">
    <source>
        <dbReference type="SAM" id="SignalP"/>
    </source>
</evidence>
<gene>
    <name evidence="3" type="ORF">GUITHDRAFT_106987</name>
</gene>
<keyword evidence="2" id="KW-0732">Signal</keyword>
<dbReference type="KEGG" id="gtt:GUITHDRAFT_106987"/>
<reference evidence="4" key="3">
    <citation type="submission" date="2016-03" db="UniProtKB">
        <authorList>
            <consortium name="EnsemblProtists"/>
        </authorList>
    </citation>
    <scope>IDENTIFICATION</scope>
</reference>
<evidence type="ECO:0000313" key="5">
    <source>
        <dbReference type="Proteomes" id="UP000011087"/>
    </source>
</evidence>
<accession>L1JFH3</accession>
<keyword evidence="1" id="KW-0472">Membrane</keyword>
<dbReference type="RefSeq" id="XP_005834052.1">
    <property type="nucleotide sequence ID" value="XM_005833995.1"/>
</dbReference>